<feature type="domain" description="SF4 helicase" evidence="1">
    <location>
        <begin position="317"/>
        <end position="573"/>
    </location>
</feature>
<dbReference type="CDD" id="cd01029">
    <property type="entry name" value="TOPRIM_primases"/>
    <property type="match status" value="1"/>
</dbReference>
<dbReference type="Pfam" id="PF03796">
    <property type="entry name" value="DnaB_C"/>
    <property type="match status" value="1"/>
</dbReference>
<dbReference type="GO" id="GO:0043139">
    <property type="term" value="F:5'-3' DNA helicase activity"/>
    <property type="evidence" value="ECO:0007669"/>
    <property type="project" value="InterPro"/>
</dbReference>
<dbReference type="InterPro" id="IPR034154">
    <property type="entry name" value="TOPRIM_DnaG/twinkle"/>
</dbReference>
<dbReference type="Gene3D" id="3.40.50.300">
    <property type="entry name" value="P-loop containing nucleotide triphosphate hydrolases"/>
    <property type="match status" value="1"/>
</dbReference>
<evidence type="ECO:0000313" key="3">
    <source>
        <dbReference type="Proteomes" id="UP000027601"/>
    </source>
</evidence>
<dbReference type="PANTHER" id="PTHR12873:SF0">
    <property type="entry name" value="TWINKLE MTDNA HELICASE"/>
    <property type="match status" value="1"/>
</dbReference>
<comment type="caution">
    <text evidence="2">The sequence shown here is derived from an EMBL/GenBank/DDBJ whole genome shotgun (WGS) entry which is preliminary data.</text>
</comment>
<dbReference type="eggNOG" id="COG0305">
    <property type="taxonomic scope" value="Bacteria"/>
</dbReference>
<dbReference type="InterPro" id="IPR027417">
    <property type="entry name" value="P-loop_NTPase"/>
</dbReference>
<dbReference type="EMBL" id="BAJS01000002">
    <property type="protein sequence ID" value="GAK35577.1"/>
    <property type="molecule type" value="Genomic_DNA"/>
</dbReference>
<dbReference type="InterPro" id="IPR007694">
    <property type="entry name" value="DNA_helicase_DnaB-like_C"/>
</dbReference>
<dbReference type="GO" id="GO:0003697">
    <property type="term" value="F:single-stranded DNA binding"/>
    <property type="evidence" value="ECO:0007669"/>
    <property type="project" value="InterPro"/>
</dbReference>
<proteinExistence type="predicted"/>
<organism evidence="2 3">
    <name type="scientific">Bacteroides graminisolvens DSM 19988 = JCM 15093</name>
    <dbReference type="NCBI Taxonomy" id="1121097"/>
    <lineage>
        <taxon>Bacteria</taxon>
        <taxon>Pseudomonadati</taxon>
        <taxon>Bacteroidota</taxon>
        <taxon>Bacteroidia</taxon>
        <taxon>Bacteroidales</taxon>
        <taxon>Bacteroidaceae</taxon>
        <taxon>Bacteroides</taxon>
    </lineage>
</organism>
<dbReference type="Proteomes" id="UP000027601">
    <property type="component" value="Unassembled WGS sequence"/>
</dbReference>
<dbReference type="PANTHER" id="PTHR12873">
    <property type="entry name" value="T7-LIKE MITOCHONDRIAL DNA HELICASE"/>
    <property type="match status" value="1"/>
</dbReference>
<dbReference type="RefSeq" id="WP_024995695.1">
    <property type="nucleotide sequence ID" value="NZ_BAJS01000002.1"/>
</dbReference>
<evidence type="ECO:0000313" key="2">
    <source>
        <dbReference type="EMBL" id="GAK35577.1"/>
    </source>
</evidence>
<dbReference type="SUPFAM" id="SSF56731">
    <property type="entry name" value="DNA primase core"/>
    <property type="match status" value="1"/>
</dbReference>
<reference evidence="2 3" key="1">
    <citation type="journal article" date="2015" name="Microbes Environ.">
        <title>Distribution and evolution of nitrogen fixation genes in the phylum bacteroidetes.</title>
        <authorList>
            <person name="Inoue J."/>
            <person name="Oshima K."/>
            <person name="Suda W."/>
            <person name="Sakamoto M."/>
            <person name="Iino T."/>
            <person name="Noda S."/>
            <person name="Hongoh Y."/>
            <person name="Hattori M."/>
            <person name="Ohkuma M."/>
        </authorList>
    </citation>
    <scope>NUCLEOTIDE SEQUENCE [LARGE SCALE GENOMIC DNA]</scope>
    <source>
        <strain evidence="2 3">JCM 15093</strain>
    </source>
</reference>
<dbReference type="InterPro" id="IPR027032">
    <property type="entry name" value="Twinkle-like"/>
</dbReference>
<dbReference type="Pfam" id="PF13155">
    <property type="entry name" value="Toprim_2"/>
    <property type="match status" value="1"/>
</dbReference>
<sequence length="602" mass="68156">MRNFKEFGIETGTRHGGKIKTYCPQCRSTRRNKRDKSLYVDLDEGIFRCFHCDWKGVVPDDNDQWKEKKPYRPVPIVPVPQAPQPFTLPKGHKLLCEAGKDDADVAFWLEWLRTARGISAAVAQQMHLTTARVHIAQSGKTESCICFNYLYNGEVVNTKYRTADKAFKLNAGARLIPYNIDGIARAEQCIIVEGEPDALACFTAGRTEVISVPGGANKNLTWLDPFMKSHFDNKKIIYLAVDNDPVGIELRNELLRRLGKERCRVVAFPDDCKDANDVLLKHGAQALCDAIDRAPQIPLEGVYTASDVSEDLRTLFLKGPTPGADTGLEELDKCITFETGRLCVITGIPGCGKSEFVDEMVLRLCLKHSWMPAFFSPENMPMSYHLRKLCEKLSGKYFKPGCMTDELYDRVLGYLDRNVCHIMPQDDFTVDNILQKAAELVNRRGIRVLVLDPFNRMEHQHPEGMSETQYISSFLDKLSNFALRYNCLVILVPHPRKMNRDANGRMPVPTLYDINGSAAFFNKCDFGLVIEREPDVVRVHVQKVKFRQLGTPGVVPFVYNTINGRYTPCVENLAAHQASLRLTNFTFDTNCWLPEEVQGELF</sequence>
<dbReference type="OrthoDB" id="1038270at2"/>
<dbReference type="GO" id="GO:0006260">
    <property type="term" value="P:DNA replication"/>
    <property type="evidence" value="ECO:0007669"/>
    <property type="project" value="InterPro"/>
</dbReference>
<dbReference type="Gene3D" id="3.40.1360.10">
    <property type="match status" value="1"/>
</dbReference>
<dbReference type="GO" id="GO:0005524">
    <property type="term" value="F:ATP binding"/>
    <property type="evidence" value="ECO:0007669"/>
    <property type="project" value="InterPro"/>
</dbReference>
<keyword evidence="2" id="KW-0378">Hydrolase</keyword>
<keyword evidence="2" id="KW-0547">Nucleotide-binding</keyword>
<dbReference type="eggNOG" id="COG0358">
    <property type="taxonomic scope" value="Bacteria"/>
</dbReference>
<dbReference type="AlphaFoldDB" id="A0A069CZI7"/>
<protein>
    <submittedName>
        <fullName evidence="2">DNA primase/helicase</fullName>
    </submittedName>
</protein>
<keyword evidence="2" id="KW-0067">ATP-binding</keyword>
<accession>A0A069CZI7</accession>
<dbReference type="STRING" id="1121097.GCA_000428125_01301"/>
<name>A0A069CZI7_9BACE</name>
<dbReference type="SUPFAM" id="SSF52540">
    <property type="entry name" value="P-loop containing nucleoside triphosphate hydrolases"/>
    <property type="match status" value="1"/>
</dbReference>
<gene>
    <name evidence="2" type="ORF">JCM15093_680</name>
</gene>
<dbReference type="PROSITE" id="PS51199">
    <property type="entry name" value="SF4_HELICASE"/>
    <property type="match status" value="1"/>
</dbReference>
<keyword evidence="3" id="KW-1185">Reference proteome</keyword>
<keyword evidence="2" id="KW-0347">Helicase</keyword>
<evidence type="ECO:0000259" key="1">
    <source>
        <dbReference type="PROSITE" id="PS51199"/>
    </source>
</evidence>